<protein>
    <submittedName>
        <fullName evidence="1">Uncharacterized protein</fullName>
    </submittedName>
</protein>
<sequence>MRIGEHTIVADVTTLRRHLQCHHKHRYYKWCQKEAFESKLPDDVTARKANIVEGYKTQGTLDGCVQMGDVVERVLPYSDDAFQAVTIQWLVETDQPISALEHPAFEKMIQLASRAKGVIKISRRSTTWREIINLFHQYLRDLKRCLTVCISLLCRPF</sequence>
<proteinExistence type="predicted"/>
<dbReference type="RefSeq" id="XP_040764593.1">
    <property type="nucleotide sequence ID" value="XM_040904381.1"/>
</dbReference>
<accession>A0A165EE92</accession>
<dbReference type="GeneID" id="63821411"/>
<dbReference type="EMBL" id="KV427622">
    <property type="protein sequence ID" value="KZT06853.1"/>
    <property type="molecule type" value="Genomic_DNA"/>
</dbReference>
<dbReference type="OrthoDB" id="2802474at2759"/>
<evidence type="ECO:0000313" key="1">
    <source>
        <dbReference type="EMBL" id="KZT06853.1"/>
    </source>
</evidence>
<organism evidence="1 2">
    <name type="scientific">Laetiporus sulphureus 93-53</name>
    <dbReference type="NCBI Taxonomy" id="1314785"/>
    <lineage>
        <taxon>Eukaryota</taxon>
        <taxon>Fungi</taxon>
        <taxon>Dikarya</taxon>
        <taxon>Basidiomycota</taxon>
        <taxon>Agaricomycotina</taxon>
        <taxon>Agaricomycetes</taxon>
        <taxon>Polyporales</taxon>
        <taxon>Laetiporus</taxon>
    </lineage>
</organism>
<dbReference type="AlphaFoldDB" id="A0A165EE92"/>
<keyword evidence="2" id="KW-1185">Reference proteome</keyword>
<reference evidence="1 2" key="1">
    <citation type="journal article" date="2016" name="Mol. Biol. Evol.">
        <title>Comparative Genomics of Early-Diverging Mushroom-Forming Fungi Provides Insights into the Origins of Lignocellulose Decay Capabilities.</title>
        <authorList>
            <person name="Nagy L.G."/>
            <person name="Riley R."/>
            <person name="Tritt A."/>
            <person name="Adam C."/>
            <person name="Daum C."/>
            <person name="Floudas D."/>
            <person name="Sun H."/>
            <person name="Yadav J.S."/>
            <person name="Pangilinan J."/>
            <person name="Larsson K.H."/>
            <person name="Matsuura K."/>
            <person name="Barry K."/>
            <person name="Labutti K."/>
            <person name="Kuo R."/>
            <person name="Ohm R.A."/>
            <person name="Bhattacharya S.S."/>
            <person name="Shirouzu T."/>
            <person name="Yoshinaga Y."/>
            <person name="Martin F.M."/>
            <person name="Grigoriev I.V."/>
            <person name="Hibbett D.S."/>
        </authorList>
    </citation>
    <scope>NUCLEOTIDE SEQUENCE [LARGE SCALE GENOMIC DNA]</scope>
    <source>
        <strain evidence="1 2">93-53</strain>
    </source>
</reference>
<dbReference type="InParanoid" id="A0A165EE92"/>
<dbReference type="Proteomes" id="UP000076871">
    <property type="component" value="Unassembled WGS sequence"/>
</dbReference>
<name>A0A165EE92_9APHY</name>
<gene>
    <name evidence="1" type="ORF">LAESUDRAFT_652802</name>
</gene>
<evidence type="ECO:0000313" key="2">
    <source>
        <dbReference type="Proteomes" id="UP000076871"/>
    </source>
</evidence>